<dbReference type="PRINTS" id="PR00463">
    <property type="entry name" value="EP450I"/>
</dbReference>
<evidence type="ECO:0000256" key="11">
    <source>
        <dbReference type="ARBA" id="ARBA00022723"/>
    </source>
</evidence>
<dbReference type="GO" id="GO:0008395">
    <property type="term" value="F:steroid hydroxylase activity"/>
    <property type="evidence" value="ECO:0007669"/>
    <property type="project" value="TreeGrafter"/>
</dbReference>
<keyword evidence="23" id="KW-0812">Transmembrane</keyword>
<evidence type="ECO:0000256" key="22">
    <source>
        <dbReference type="PROSITE-ProRule" id="PRU01379"/>
    </source>
</evidence>
<organism evidence="25 26">
    <name type="scientific">Mytilus edulis</name>
    <name type="common">Blue mussel</name>
    <dbReference type="NCBI Taxonomy" id="6550"/>
    <lineage>
        <taxon>Eukaryota</taxon>
        <taxon>Metazoa</taxon>
        <taxon>Spiralia</taxon>
        <taxon>Lophotrochozoa</taxon>
        <taxon>Mollusca</taxon>
        <taxon>Bivalvia</taxon>
        <taxon>Autobranchia</taxon>
        <taxon>Pteriomorphia</taxon>
        <taxon>Mytilida</taxon>
        <taxon>Mytiloidea</taxon>
        <taxon>Mytilidae</taxon>
        <taxon>Mytilinae</taxon>
        <taxon>Mytilus</taxon>
    </lineage>
</organism>
<evidence type="ECO:0000313" key="25">
    <source>
        <dbReference type="EMBL" id="CAG2237904.1"/>
    </source>
</evidence>
<dbReference type="GO" id="GO:0006508">
    <property type="term" value="P:proteolysis"/>
    <property type="evidence" value="ECO:0007669"/>
    <property type="project" value="UniProtKB-KW"/>
</dbReference>
<dbReference type="PRINTS" id="PR00385">
    <property type="entry name" value="P450"/>
</dbReference>
<reference evidence="25" key="1">
    <citation type="submission" date="2021-03" db="EMBL/GenBank/DDBJ databases">
        <authorList>
            <person name="Bekaert M."/>
        </authorList>
    </citation>
    <scope>NUCLEOTIDE SEQUENCE</scope>
</reference>
<comment type="cofactor">
    <cofactor evidence="1">
        <name>Zn(2+)</name>
        <dbReference type="ChEBI" id="CHEBI:29105"/>
    </cofactor>
</comment>
<dbReference type="InterPro" id="IPR057246">
    <property type="entry name" value="CARBOXYPEPT_ZN_1"/>
</dbReference>
<feature type="binding site" description="axial binding residue" evidence="21">
    <location>
        <position position="442"/>
    </location>
    <ligand>
        <name>heme</name>
        <dbReference type="ChEBI" id="CHEBI:30413"/>
    </ligand>
    <ligandPart>
        <name>Fe</name>
        <dbReference type="ChEBI" id="CHEBI:18248"/>
    </ligandPart>
</feature>
<evidence type="ECO:0000256" key="9">
    <source>
        <dbReference type="ARBA" id="ARBA00022645"/>
    </source>
</evidence>
<proteinExistence type="inferred from homology"/>
<gene>
    <name evidence="25" type="ORF">MEDL_50330</name>
</gene>
<dbReference type="Gene3D" id="1.10.630.10">
    <property type="entry name" value="Cytochrome P450"/>
    <property type="match status" value="1"/>
</dbReference>
<dbReference type="Pfam" id="PF02244">
    <property type="entry name" value="Propep_M14"/>
    <property type="match status" value="1"/>
</dbReference>
<name>A0A8S3U305_MYTED</name>
<comment type="function">
    <text evidence="20">Involved in the digestion of the blood meal.</text>
</comment>
<evidence type="ECO:0000256" key="2">
    <source>
        <dbReference type="ARBA" id="ARBA00004174"/>
    </source>
</evidence>
<keyword evidence="15 25" id="KW-0560">Oxidoreductase</keyword>
<feature type="transmembrane region" description="Helical" evidence="23">
    <location>
        <begin position="212"/>
        <end position="231"/>
    </location>
</feature>
<comment type="caution">
    <text evidence="25">The sequence shown here is derived from an EMBL/GenBank/DDBJ whole genome shotgun (WGS) entry which is preliminary data.</text>
</comment>
<keyword evidence="14" id="KW-0256">Endoplasmic reticulum</keyword>
<evidence type="ECO:0000256" key="8">
    <source>
        <dbReference type="ARBA" id="ARBA00022617"/>
    </source>
</evidence>
<keyword evidence="12" id="KW-0378">Hydrolase</keyword>
<feature type="domain" description="Peptidase M14" evidence="24">
    <location>
        <begin position="696"/>
        <end position="993"/>
    </location>
</feature>
<evidence type="ECO:0000256" key="18">
    <source>
        <dbReference type="ARBA" id="ARBA00023157"/>
    </source>
</evidence>
<dbReference type="GO" id="GO:0004181">
    <property type="term" value="F:metallocarboxypeptidase activity"/>
    <property type="evidence" value="ECO:0007669"/>
    <property type="project" value="InterPro"/>
</dbReference>
<dbReference type="GO" id="GO:0008270">
    <property type="term" value="F:zinc ion binding"/>
    <property type="evidence" value="ECO:0007669"/>
    <property type="project" value="InterPro"/>
</dbReference>
<keyword evidence="10" id="KW-0645">Protease</keyword>
<keyword evidence="23" id="KW-0472">Membrane</keyword>
<dbReference type="AlphaFoldDB" id="A0A8S3U305"/>
<evidence type="ECO:0000256" key="23">
    <source>
        <dbReference type="SAM" id="Phobius"/>
    </source>
</evidence>
<comment type="cofactor">
    <cofactor evidence="21">
        <name>heme</name>
        <dbReference type="ChEBI" id="CHEBI:30413"/>
    </cofactor>
</comment>
<dbReference type="PROSITE" id="PS52035">
    <property type="entry name" value="PEPTIDASE_M14"/>
    <property type="match status" value="1"/>
</dbReference>
<evidence type="ECO:0000256" key="10">
    <source>
        <dbReference type="ARBA" id="ARBA00022670"/>
    </source>
</evidence>
<feature type="active site" description="Proton donor/acceptor" evidence="22">
    <location>
        <position position="959"/>
    </location>
</feature>
<evidence type="ECO:0000256" key="16">
    <source>
        <dbReference type="ARBA" id="ARBA00023004"/>
    </source>
</evidence>
<dbReference type="SUPFAM" id="SSF48264">
    <property type="entry name" value="Cytochrome P450"/>
    <property type="match status" value="1"/>
</dbReference>
<keyword evidence="13" id="KW-0862">Zinc</keyword>
<dbReference type="GO" id="GO:0005506">
    <property type="term" value="F:iron ion binding"/>
    <property type="evidence" value="ECO:0007669"/>
    <property type="project" value="InterPro"/>
</dbReference>
<feature type="transmembrane region" description="Helical" evidence="23">
    <location>
        <begin position="564"/>
        <end position="588"/>
    </location>
</feature>
<dbReference type="GO" id="GO:0005576">
    <property type="term" value="C:extracellular region"/>
    <property type="evidence" value="ECO:0007669"/>
    <property type="project" value="UniProtKB-SubCell"/>
</dbReference>
<dbReference type="EC" id="1.14.14.1" evidence="25"/>
<comment type="subcellular location">
    <subcellularLocation>
        <location evidence="3">Endoplasmic reticulum membrane</location>
        <topology evidence="3">Peripheral membrane protein</topology>
    </subcellularLocation>
    <subcellularLocation>
        <location evidence="2">Microsome membrane</location>
        <topology evidence="2">Peripheral membrane protein</topology>
    </subcellularLocation>
    <subcellularLocation>
        <location evidence="4">Secreted</location>
    </subcellularLocation>
</comment>
<keyword evidence="14" id="KW-0492">Microsome</keyword>
<dbReference type="PANTHER" id="PTHR24302:SF15">
    <property type="entry name" value="FATTY-ACID PEROXYGENASE"/>
    <property type="match status" value="1"/>
</dbReference>
<evidence type="ECO:0000256" key="6">
    <source>
        <dbReference type="ARBA" id="ARBA00010617"/>
    </source>
</evidence>
<comment type="similarity">
    <text evidence="6">Belongs to the cytochrome P450 family.</text>
</comment>
<keyword evidence="9" id="KW-0121">Carboxypeptidase</keyword>
<evidence type="ECO:0000256" key="19">
    <source>
        <dbReference type="ARBA" id="ARBA00043906"/>
    </source>
</evidence>
<dbReference type="CDD" id="cd11055">
    <property type="entry name" value="CYP3A-like"/>
    <property type="match status" value="1"/>
</dbReference>
<dbReference type="InterPro" id="IPR003146">
    <property type="entry name" value="M14A_act_pep"/>
</dbReference>
<keyword evidence="23" id="KW-1133">Transmembrane helix</keyword>
<comment type="similarity">
    <text evidence="5 22">Belongs to the peptidase M14 family.</text>
</comment>
<dbReference type="Pfam" id="PF00067">
    <property type="entry name" value="p450"/>
    <property type="match status" value="1"/>
</dbReference>
<dbReference type="GO" id="GO:0020037">
    <property type="term" value="F:heme binding"/>
    <property type="evidence" value="ECO:0007669"/>
    <property type="project" value="InterPro"/>
</dbReference>
<evidence type="ECO:0000256" key="13">
    <source>
        <dbReference type="ARBA" id="ARBA00022833"/>
    </source>
</evidence>
<keyword evidence="11 21" id="KW-0479">Metal-binding</keyword>
<feature type="transmembrane region" description="Helical" evidence="23">
    <location>
        <begin position="300"/>
        <end position="323"/>
    </location>
</feature>
<protein>
    <submittedName>
        <fullName evidence="25">CYP3A</fullName>
        <ecNumber evidence="25">1.14.14.1</ecNumber>
    </submittedName>
</protein>
<dbReference type="Pfam" id="PF00246">
    <property type="entry name" value="Peptidase_M14"/>
    <property type="match status" value="1"/>
</dbReference>
<dbReference type="InterPro" id="IPR017972">
    <property type="entry name" value="Cyt_P450_CS"/>
</dbReference>
<evidence type="ECO:0000259" key="24">
    <source>
        <dbReference type="PROSITE" id="PS52035"/>
    </source>
</evidence>
<evidence type="ECO:0000256" key="17">
    <source>
        <dbReference type="ARBA" id="ARBA00023049"/>
    </source>
</evidence>
<dbReference type="InterPro" id="IPR000834">
    <property type="entry name" value="Peptidase_M14"/>
</dbReference>
<dbReference type="EMBL" id="CAJPWZ010002408">
    <property type="protein sequence ID" value="CAG2237904.1"/>
    <property type="molecule type" value="Genomic_DNA"/>
</dbReference>
<evidence type="ECO:0000256" key="5">
    <source>
        <dbReference type="ARBA" id="ARBA00005988"/>
    </source>
</evidence>
<dbReference type="Proteomes" id="UP000683360">
    <property type="component" value="Unassembled WGS sequence"/>
</dbReference>
<dbReference type="SUPFAM" id="SSF54897">
    <property type="entry name" value="Protease propeptides/inhibitors"/>
    <property type="match status" value="1"/>
</dbReference>
<keyword evidence="17" id="KW-0482">Metalloprotease</keyword>
<dbReference type="GO" id="GO:0016712">
    <property type="term" value="F:oxidoreductase activity, acting on paired donors, with incorporation or reduction of molecular oxygen, reduced flavin or flavoprotein as one donor, and incorporation of one atom of oxygen"/>
    <property type="evidence" value="ECO:0007669"/>
    <property type="project" value="UniProtKB-EC"/>
</dbReference>
<dbReference type="InterPro" id="IPR002401">
    <property type="entry name" value="Cyt_P450_E_grp-I"/>
</dbReference>
<evidence type="ECO:0000256" key="14">
    <source>
        <dbReference type="ARBA" id="ARBA00022848"/>
    </source>
</evidence>
<evidence type="ECO:0000256" key="15">
    <source>
        <dbReference type="ARBA" id="ARBA00023002"/>
    </source>
</evidence>
<keyword evidence="18" id="KW-1015">Disulfide bond</keyword>
<dbReference type="Gene3D" id="3.40.630.10">
    <property type="entry name" value="Zn peptidases"/>
    <property type="match status" value="1"/>
</dbReference>
<sequence length="999" mass="112637">MELLGVISVPGWLLTILLLILTFCLYSKWKHSLWKRLGVPGPEPTPFLGILKEYFEKGSCNTDLELVRKYGNVVGVYQCHIPSLLVADPEMLKVIFVKEFSNFPNRFIPVKPTERMLAGVALAQGKHWKFLRSTISPTFTVGKLKLMVQKIEKCCQALVENIHSQRGDNEPVDMKELCGAFTMDVISSTAFGIEVNSQKEPNNRFVYYGKKAAIGQLASSFAVFIMMFPFLKNIVGTILLHGNRVGKDVIEFFDTALRSAIDLRKEGKNEQYQDFLQLMMNARHKDEKRGLNEMELKSNAMTFFLAGYDTTANTLSFACYALATNSDIQKKLIEEIDTVLCGEKPQYEDISKLQYLDRFVNEVLRLYGAATRFNRECQSDIKIKDTFIPKGTDISVPSFALHRNPEFWPDPDKFDPERFTEDNISKRPEYSFIPFGIGPRICIGMRLALLEAKMALVYMLQNFSFTVCDTTEIPVTFEKGFVLKAQNGVVLNANPRFITLDLEHCDDPGLSIFAKKSLNRNDYKVVVLFLYSVNTIKNHIIALVQNHLISLFISYPDKKLRYFGTFYLISMRSFFLLLLLAVTFTYGLPSSKKRFDGNQVLRILPKSSDEILKIVDMGKNTMLVHIVDIWNIPKSLNSTLDIHVDAHNLKGFVAELKSLGTNYMTWIEDLQKLIENENVHSSHVKSRAAASFSLSHYHSSFQISNHLDAVALSSRYATVHTAGHSVQGRAIKYLKASQFRGSKKAIIIDGGIHAREWISTAVVMYLIDQLAMNPDNNPEITSMLQKFDWYLLPVMNPDGYEYSRTNNRMWRKNRATSHSITGTCTGVDLNRNFGFHWNPAIGGSRDECEETFAGTKAFSEPESRAVGHLMQSLRGQAIAYLNLHSYGQLWLWPWGYTTSLPSDLADLKHMAGRGAAAIYPSHHAHYTTGGDATDLYPAAGGADDFAKGGAGIKYSYTVELRDTGRHGFVLPASTIIPSGEETLKGIIAFASELYAYERL</sequence>
<dbReference type="PROSITE" id="PS00132">
    <property type="entry name" value="CARBOXYPEPT_ZN_1"/>
    <property type="match status" value="1"/>
</dbReference>
<dbReference type="FunFam" id="1.10.630.10:FF:000042">
    <property type="entry name" value="Cytochrome P450"/>
    <property type="match status" value="1"/>
</dbReference>
<dbReference type="PANTHER" id="PTHR24302">
    <property type="entry name" value="CYTOCHROME P450 FAMILY 3"/>
    <property type="match status" value="1"/>
</dbReference>
<dbReference type="OrthoDB" id="3626597at2759"/>
<dbReference type="SUPFAM" id="SSF53187">
    <property type="entry name" value="Zn-dependent exopeptidases"/>
    <property type="match status" value="1"/>
</dbReference>
<evidence type="ECO:0000256" key="7">
    <source>
        <dbReference type="ARBA" id="ARBA00022525"/>
    </source>
</evidence>
<comment type="function">
    <text evidence="19">Cytochromes P450 are a group of heme-thiolate monooxygenases. They oxidize a variety of structurally unrelated compounds, including steroids, fatty acids, and xenobiotics.</text>
</comment>
<evidence type="ECO:0000313" key="26">
    <source>
        <dbReference type="Proteomes" id="UP000683360"/>
    </source>
</evidence>
<keyword evidence="7" id="KW-0964">Secreted</keyword>
<evidence type="ECO:0000256" key="20">
    <source>
        <dbReference type="ARBA" id="ARBA00057299"/>
    </source>
</evidence>
<dbReference type="CDD" id="cd03860">
    <property type="entry name" value="M14_CP_A-B_like"/>
    <property type="match status" value="1"/>
</dbReference>
<dbReference type="PROSITE" id="PS00086">
    <property type="entry name" value="CYTOCHROME_P450"/>
    <property type="match status" value="1"/>
</dbReference>
<keyword evidence="8 21" id="KW-0349">Heme</keyword>
<keyword evidence="26" id="KW-1185">Reference proteome</keyword>
<evidence type="ECO:0000256" key="12">
    <source>
        <dbReference type="ARBA" id="ARBA00022801"/>
    </source>
</evidence>
<evidence type="ECO:0000256" key="1">
    <source>
        <dbReference type="ARBA" id="ARBA00001947"/>
    </source>
</evidence>
<feature type="transmembrane region" description="Helical" evidence="23">
    <location>
        <begin position="6"/>
        <end position="26"/>
    </location>
</feature>
<evidence type="ECO:0000256" key="4">
    <source>
        <dbReference type="ARBA" id="ARBA00004613"/>
    </source>
</evidence>
<dbReference type="FunFam" id="3.40.630.10:FF:000040">
    <property type="entry name" value="zinc carboxypeptidase"/>
    <property type="match status" value="1"/>
</dbReference>
<dbReference type="Gene3D" id="3.30.70.340">
    <property type="entry name" value="Metallocarboxypeptidase-like"/>
    <property type="match status" value="1"/>
</dbReference>
<dbReference type="InterPro" id="IPR036990">
    <property type="entry name" value="M14A-like_propep"/>
</dbReference>
<evidence type="ECO:0000256" key="3">
    <source>
        <dbReference type="ARBA" id="ARBA00004406"/>
    </source>
</evidence>
<keyword evidence="16 21" id="KW-0408">Iron</keyword>
<dbReference type="InterPro" id="IPR050705">
    <property type="entry name" value="Cytochrome_P450_3A"/>
</dbReference>
<dbReference type="SMART" id="SM00631">
    <property type="entry name" value="Zn_pept"/>
    <property type="match status" value="1"/>
</dbReference>
<accession>A0A8S3U305</accession>
<dbReference type="GO" id="GO:0005789">
    <property type="term" value="C:endoplasmic reticulum membrane"/>
    <property type="evidence" value="ECO:0007669"/>
    <property type="project" value="UniProtKB-SubCell"/>
</dbReference>
<dbReference type="InterPro" id="IPR001128">
    <property type="entry name" value="Cyt_P450"/>
</dbReference>
<dbReference type="InterPro" id="IPR036396">
    <property type="entry name" value="Cyt_P450_sf"/>
</dbReference>
<evidence type="ECO:0000256" key="21">
    <source>
        <dbReference type="PIRSR" id="PIRSR602401-1"/>
    </source>
</evidence>